<protein>
    <submittedName>
        <fullName evidence="1">BACON domain-containing protein</fullName>
    </submittedName>
</protein>
<gene>
    <name evidence="1" type="ORF">H8S65_16985</name>
</gene>
<proteinExistence type="predicted"/>
<dbReference type="PROSITE" id="PS51257">
    <property type="entry name" value="PROKAR_LIPOPROTEIN"/>
    <property type="match status" value="1"/>
</dbReference>
<comment type="caution">
    <text evidence="1">The sequence shown here is derived from an EMBL/GenBank/DDBJ whole genome shotgun (WGS) entry which is preliminary data.</text>
</comment>
<organism evidence="1 2">
    <name type="scientific">Parabacteroides hominis</name>
    <dbReference type="NCBI Taxonomy" id="2763057"/>
    <lineage>
        <taxon>Bacteria</taxon>
        <taxon>Pseudomonadati</taxon>
        <taxon>Bacteroidota</taxon>
        <taxon>Bacteroidia</taxon>
        <taxon>Bacteroidales</taxon>
        <taxon>Tannerellaceae</taxon>
        <taxon>Parabacteroides</taxon>
    </lineage>
</organism>
<dbReference type="EMBL" id="JACOOJ010000038">
    <property type="protein sequence ID" value="MBC5634441.1"/>
    <property type="molecule type" value="Genomic_DNA"/>
</dbReference>
<dbReference type="RefSeq" id="WP_186931053.1">
    <property type="nucleotide sequence ID" value="NZ_JACOOJ010000038.1"/>
</dbReference>
<evidence type="ECO:0000313" key="2">
    <source>
        <dbReference type="Proteomes" id="UP000651475"/>
    </source>
</evidence>
<evidence type="ECO:0000313" key="1">
    <source>
        <dbReference type="EMBL" id="MBC5634441.1"/>
    </source>
</evidence>
<dbReference type="Proteomes" id="UP000651475">
    <property type="component" value="Unassembled WGS sequence"/>
</dbReference>
<reference evidence="1 2" key="1">
    <citation type="submission" date="2020-08" db="EMBL/GenBank/DDBJ databases">
        <title>Genome public.</title>
        <authorList>
            <person name="Liu C."/>
            <person name="Sun Q."/>
        </authorList>
    </citation>
    <scope>NUCLEOTIDE SEQUENCE [LARGE SCALE GENOMIC DNA]</scope>
    <source>
        <strain evidence="1 2">NSJ-79</strain>
    </source>
</reference>
<keyword evidence="2" id="KW-1185">Reference proteome</keyword>
<name>A0ABR7DSJ4_9BACT</name>
<accession>A0ABR7DSJ4</accession>
<sequence>MKKKYYLMALAGLMMASCSEDNDPFPGGGGDHLAVSRQLTFVFPGTAQGVVPYSATASEAENELKTLDIYVFGEDSLSAASPKPMVLEEIFRSGEGYELIPNASKYTANISVPAGNNKAFFFVANGREHLSLDSLVLHETDTTLFKAKMSNTLKGHIACPMLMSGQKNLPDVASAITDAAGNGIDVDLERRMARFDIRNNSETSRFVIQTVVLDNVPANVPLFPIDGYEAPLLEGKMPVIDFTALANSNAGETNSVFYLYPTAKTDGTGLSLSLAGKDLVTNAAQVLPVTFKNYTAAAEGDPFISIEANNRYLVMVEDMGFGELTATLTVKEWVSGDTVNVNTGDGTIKLSADEDFATIFADNTLSVDAEPTLTDSVTINVAADGEWKLVVDEAAKDWIGVSEIPSGEVQKAFKVTTLLPNPSSKEARQGVVMVQNVRRPSIRQPLIVKQAAQDEATGRYLDLSGAAVAGNLLSFSGEKTDSINVSVAAPEGTTWTATKTASADWFTFGKEATGLRDAAGDGSNFEGRNSAVFSIVPEANATENERVDTVTITIAQGGAFETDLVQKLVVRQAARNLGSIQVACIGLSKGNVNIPADGFADKTIAEHDGERQVKVKATTAWEVKIEDGDTWLSLVQVDGSDYTYDDKGVFNGYFMLKAEAQTAGAGVRSAKVTIVNTIDEKIFQTITFSQAEGPANE</sequence>